<dbReference type="EMBL" id="WPAF01000021">
    <property type="protein sequence ID" value="KAF0133654.1"/>
    <property type="molecule type" value="Genomic_DNA"/>
</dbReference>
<accession>A0A833L323</accession>
<comment type="caution">
    <text evidence="1">The sequence shown here is derived from an EMBL/GenBank/DDBJ whole genome shotgun (WGS) entry which is preliminary data.</text>
</comment>
<dbReference type="Proteomes" id="UP000488506">
    <property type="component" value="Unassembled WGS sequence"/>
</dbReference>
<evidence type="ECO:0000313" key="2">
    <source>
        <dbReference type="Proteomes" id="UP000488506"/>
    </source>
</evidence>
<organism evidence="1 2">
    <name type="scientific">Candidatus Saganbacteria bacterium</name>
    <dbReference type="NCBI Taxonomy" id="2575572"/>
    <lineage>
        <taxon>Bacteria</taxon>
        <taxon>Bacillati</taxon>
        <taxon>Saganbacteria</taxon>
    </lineage>
</organism>
<dbReference type="AlphaFoldDB" id="A0A833L323"/>
<evidence type="ECO:0000313" key="1">
    <source>
        <dbReference type="EMBL" id="KAF0133654.1"/>
    </source>
</evidence>
<reference evidence="1 2" key="1">
    <citation type="submission" date="2019-12" db="EMBL/GenBank/DDBJ databases">
        <authorList>
            <person name="Wolfe R."/>
            <person name="Danczak R."/>
            <person name="Wilkins M."/>
        </authorList>
    </citation>
    <scope>NUCLEOTIDE SEQUENCE [LARGE SCALE GENOMIC DNA]</scope>
    <source>
        <strain evidence="1">X2_MaxBin.013</strain>
    </source>
</reference>
<gene>
    <name evidence="1" type="ORF">FD145_1192</name>
</gene>
<name>A0A833L323_UNCSA</name>
<proteinExistence type="predicted"/>
<protein>
    <submittedName>
        <fullName evidence="1">Uncharacterized protein</fullName>
    </submittedName>
</protein>
<sequence>MAIQPINKKFAPNTLGVSSNPNILRVNELKAFCAERALPGTQVTITADLENGQNIDLTIEILTTIKGMFNALESGKGREGLSAKELGAYEFNGINYYLATCVQFAFDEGKGKLVFGFGKEIQAELSRQDSGLIGFREYKRKLSDAKLTEAERREQRVGELIYNIKQTEATIKQIKAGIQEMVSATEDMQEIVAALGILVEKLNPNLATHEEINRYNNHFVYKLRFNEQEKEELFLFFIKLCEEVVERRVISEFDLNILARNAEIYHRGLTDSERALLNL</sequence>